<evidence type="ECO:0000256" key="3">
    <source>
        <dbReference type="ARBA" id="ARBA00022801"/>
    </source>
</evidence>
<dbReference type="InterPro" id="IPR030400">
    <property type="entry name" value="Sedolisin_dom"/>
</dbReference>
<evidence type="ECO:0000256" key="4">
    <source>
        <dbReference type="ARBA" id="ARBA00022825"/>
    </source>
</evidence>
<dbReference type="Gene3D" id="3.40.50.200">
    <property type="entry name" value="Peptidase S8/S53 domain"/>
    <property type="match status" value="1"/>
</dbReference>
<dbReference type="SUPFAM" id="SSF52743">
    <property type="entry name" value="Subtilisin-like"/>
    <property type="match status" value="1"/>
</dbReference>
<feature type="active site" description="Charge relay system" evidence="7">
    <location>
        <position position="454"/>
    </location>
</feature>
<keyword evidence="2 7" id="KW-0479">Metal-binding</keyword>
<feature type="region of interest" description="Disordered" evidence="8">
    <location>
        <begin position="1"/>
        <end position="21"/>
    </location>
</feature>
<feature type="region of interest" description="Disordered" evidence="8">
    <location>
        <begin position="414"/>
        <end position="433"/>
    </location>
</feature>
<dbReference type="GO" id="GO:0046872">
    <property type="term" value="F:metal ion binding"/>
    <property type="evidence" value="ECO:0007669"/>
    <property type="project" value="UniProtKB-UniRule"/>
</dbReference>
<dbReference type="InterPro" id="IPR050819">
    <property type="entry name" value="Tripeptidyl-peptidase_I"/>
</dbReference>
<dbReference type="CDD" id="cd04056">
    <property type="entry name" value="Peptidases_S53"/>
    <property type="match status" value="1"/>
</dbReference>
<evidence type="ECO:0000313" key="11">
    <source>
        <dbReference type="Proteomes" id="UP000054851"/>
    </source>
</evidence>
<dbReference type="Proteomes" id="UP000054851">
    <property type="component" value="Unassembled WGS sequence"/>
</dbReference>
<evidence type="ECO:0000256" key="5">
    <source>
        <dbReference type="ARBA" id="ARBA00022837"/>
    </source>
</evidence>
<dbReference type="STRING" id="1777140.AWB79_05797"/>
<feature type="active site" description="Charge relay system" evidence="7">
    <location>
        <position position="253"/>
    </location>
</feature>
<name>A0A158CQP1_9BURK</name>
<dbReference type="SMART" id="SM00944">
    <property type="entry name" value="Pro-kuma_activ"/>
    <property type="match status" value="1"/>
</dbReference>
<sequence length="525" mass="53812">MATHPLNGSERVPVQGAKAIGKADPNERLEVTMLVRRRSSDAFEKHIAGLAAQGAATKHIGHDEFTKQFGADAADLTAIRSFAQKHDLAVVECHEGRRAVVLSGSVAQFEAAFGVSLEQYEHAGGTYRGRVGAIHLPDELNGVVDAVMGLDNRQQARPNFRARAPHGNVRWTAKAAGPAAFTPAQIASLYDFPAGDGQGQCIALIELGGGFRPADLQTYFASLNVAAPPSVIAVSVDHGRNHPTGDPNGPDGEVMLDIEVAGAVAPGATIAVYFAPNTDAGFLDAISTAIHDTKNKPSVISISWGGPESAWTQQALNAFDQAFQSAAALGITVCVASGDNGSGDGVNDGADHADFPASSTYALGCGGTSLLANGSQAASETVWNNGASGGASGGGVSANFALPAWQEGLQVTRAGGQQSPLTKRGVPDVAGDADPETGYEVRVDGHNTVIGGTSAVAPLWAGLIARINAIKGAPVGYINPQLYKNPSLLVDITQGNNGDFAASAGWDACTGLGRPDGKKVQSAVS</sequence>
<evidence type="ECO:0000256" key="8">
    <source>
        <dbReference type="SAM" id="MobiDB-lite"/>
    </source>
</evidence>
<keyword evidence="1 7" id="KW-0645">Protease</keyword>
<accession>A0A158CQP1</accession>
<evidence type="ECO:0000313" key="10">
    <source>
        <dbReference type="EMBL" id="SAK84609.1"/>
    </source>
</evidence>
<dbReference type="RefSeq" id="WP_061170868.1">
    <property type="nucleotide sequence ID" value="NZ_FCOA02000026.1"/>
</dbReference>
<dbReference type="GO" id="GO:0006508">
    <property type="term" value="P:proteolysis"/>
    <property type="evidence" value="ECO:0007669"/>
    <property type="project" value="UniProtKB-KW"/>
</dbReference>
<feature type="domain" description="Peptidase S53" evidence="9">
    <location>
        <begin position="180"/>
        <end position="525"/>
    </location>
</feature>
<keyword evidence="6" id="KW-0865">Zymogen</keyword>
<feature type="binding site" evidence="7">
    <location>
        <position position="492"/>
    </location>
    <ligand>
        <name>Ca(2+)</name>
        <dbReference type="ChEBI" id="CHEBI:29108"/>
    </ligand>
</feature>
<dbReference type="GO" id="GO:0004252">
    <property type="term" value="F:serine-type endopeptidase activity"/>
    <property type="evidence" value="ECO:0007669"/>
    <property type="project" value="UniProtKB-UniRule"/>
</dbReference>
<feature type="binding site" evidence="7">
    <location>
        <position position="491"/>
    </location>
    <ligand>
        <name>Ca(2+)</name>
        <dbReference type="ChEBI" id="CHEBI:29108"/>
    </ligand>
</feature>
<evidence type="ECO:0000256" key="6">
    <source>
        <dbReference type="ARBA" id="ARBA00023145"/>
    </source>
</evidence>
<dbReference type="PROSITE" id="PS51695">
    <property type="entry name" value="SEDOLISIN"/>
    <property type="match status" value="1"/>
</dbReference>
<feature type="active site" description="Charge relay system" evidence="7">
    <location>
        <position position="257"/>
    </location>
</feature>
<evidence type="ECO:0000256" key="7">
    <source>
        <dbReference type="PROSITE-ProRule" id="PRU01032"/>
    </source>
</evidence>
<dbReference type="SUPFAM" id="SSF54897">
    <property type="entry name" value="Protease propeptides/inhibitors"/>
    <property type="match status" value="1"/>
</dbReference>
<keyword evidence="11" id="KW-1185">Reference proteome</keyword>
<dbReference type="Pfam" id="PF00082">
    <property type="entry name" value="Peptidase_S8"/>
    <property type="match status" value="1"/>
</dbReference>
<keyword evidence="4 7" id="KW-0720">Serine protease</keyword>
<evidence type="ECO:0000256" key="1">
    <source>
        <dbReference type="ARBA" id="ARBA00022670"/>
    </source>
</evidence>
<dbReference type="InterPro" id="IPR015366">
    <property type="entry name" value="S53_propep"/>
</dbReference>
<dbReference type="PANTHER" id="PTHR14218">
    <property type="entry name" value="PROTEASE S8 TRIPEPTIDYL PEPTIDASE I CLN2"/>
    <property type="match status" value="1"/>
</dbReference>
<protein>
    <submittedName>
        <fullName evidence="10">Peptidase S53 propeptide</fullName>
    </submittedName>
</protein>
<proteinExistence type="predicted"/>
<dbReference type="EMBL" id="FCOA02000026">
    <property type="protein sequence ID" value="SAK84609.1"/>
    <property type="molecule type" value="Genomic_DNA"/>
</dbReference>
<dbReference type="InterPro" id="IPR000209">
    <property type="entry name" value="Peptidase_S8/S53_dom"/>
</dbReference>
<dbReference type="GO" id="GO:0008240">
    <property type="term" value="F:tripeptidyl-peptidase activity"/>
    <property type="evidence" value="ECO:0007669"/>
    <property type="project" value="TreeGrafter"/>
</dbReference>
<comment type="cofactor">
    <cofactor evidence="7">
        <name>Ca(2+)</name>
        <dbReference type="ChEBI" id="CHEBI:29108"/>
    </cofactor>
    <text evidence="7">Binds 1 Ca(2+) ion per subunit.</text>
</comment>
<dbReference type="Pfam" id="PF09286">
    <property type="entry name" value="Pro-kuma_activ"/>
    <property type="match status" value="1"/>
</dbReference>
<evidence type="ECO:0000259" key="9">
    <source>
        <dbReference type="PROSITE" id="PS51695"/>
    </source>
</evidence>
<keyword evidence="3 7" id="KW-0378">Hydrolase</keyword>
<gene>
    <name evidence="10" type="ORF">AWB79_05797</name>
</gene>
<comment type="caution">
    <text evidence="10">The sequence shown here is derived from an EMBL/GenBank/DDBJ whole genome shotgun (WGS) entry which is preliminary data.</text>
</comment>
<dbReference type="OrthoDB" id="9002785at2"/>
<feature type="binding site" evidence="7">
    <location>
        <position position="505"/>
    </location>
    <ligand>
        <name>Ca(2+)</name>
        <dbReference type="ChEBI" id="CHEBI:29108"/>
    </ligand>
</feature>
<feature type="binding site" evidence="7">
    <location>
        <position position="507"/>
    </location>
    <ligand>
        <name>Ca(2+)</name>
        <dbReference type="ChEBI" id="CHEBI:29108"/>
    </ligand>
</feature>
<keyword evidence="5 7" id="KW-0106">Calcium</keyword>
<dbReference type="CDD" id="cd11377">
    <property type="entry name" value="Pro-peptidase_S53"/>
    <property type="match status" value="1"/>
</dbReference>
<organism evidence="10 11">
    <name type="scientific">Caballeronia hypogeia</name>
    <dbReference type="NCBI Taxonomy" id="1777140"/>
    <lineage>
        <taxon>Bacteria</taxon>
        <taxon>Pseudomonadati</taxon>
        <taxon>Pseudomonadota</taxon>
        <taxon>Betaproteobacteria</taxon>
        <taxon>Burkholderiales</taxon>
        <taxon>Burkholderiaceae</taxon>
        <taxon>Caballeronia</taxon>
    </lineage>
</organism>
<reference evidence="10" key="1">
    <citation type="submission" date="2016-01" db="EMBL/GenBank/DDBJ databases">
        <authorList>
            <person name="Peeters C."/>
        </authorList>
    </citation>
    <scope>NUCLEOTIDE SEQUENCE</scope>
    <source>
        <strain evidence="10">LMG 29322</strain>
    </source>
</reference>
<dbReference type="InterPro" id="IPR036852">
    <property type="entry name" value="Peptidase_S8/S53_dom_sf"/>
</dbReference>
<evidence type="ECO:0000256" key="2">
    <source>
        <dbReference type="ARBA" id="ARBA00022723"/>
    </source>
</evidence>
<dbReference type="AlphaFoldDB" id="A0A158CQP1"/>
<dbReference type="PANTHER" id="PTHR14218:SF15">
    <property type="entry name" value="TRIPEPTIDYL-PEPTIDASE 1"/>
    <property type="match status" value="1"/>
</dbReference>